<evidence type="ECO:0000313" key="2">
    <source>
        <dbReference type="Proteomes" id="UP000198926"/>
    </source>
</evidence>
<evidence type="ECO:0000313" key="1">
    <source>
        <dbReference type="EMBL" id="SFS08010.1"/>
    </source>
</evidence>
<dbReference type="RefSeq" id="WP_090204647.1">
    <property type="nucleotide sequence ID" value="NZ_FOZM01000001.1"/>
</dbReference>
<reference evidence="1 2" key="1">
    <citation type="submission" date="2016-10" db="EMBL/GenBank/DDBJ databases">
        <authorList>
            <person name="de Groot N.N."/>
        </authorList>
    </citation>
    <scope>NUCLEOTIDE SEQUENCE [LARGE SCALE GENOMIC DNA]</scope>
    <source>
        <strain evidence="1 2">DSM 29433</strain>
    </source>
</reference>
<gene>
    <name evidence="1" type="ORF">SAMN05444714_0982</name>
</gene>
<dbReference type="CDD" id="cd08054">
    <property type="entry name" value="gp6"/>
    <property type="match status" value="1"/>
</dbReference>
<keyword evidence="2" id="KW-1185">Reference proteome</keyword>
<dbReference type="Proteomes" id="UP000198926">
    <property type="component" value="Unassembled WGS sequence"/>
</dbReference>
<protein>
    <recommendedName>
        <fullName evidence="3">Phage gp6-like head-tail connector protein</fullName>
    </recommendedName>
</protein>
<dbReference type="InterPro" id="IPR011738">
    <property type="entry name" value="Phage_CHP"/>
</dbReference>
<dbReference type="NCBIfam" id="TIGR01560">
    <property type="entry name" value="put_DNA_pack"/>
    <property type="match status" value="1"/>
</dbReference>
<dbReference type="AlphaFoldDB" id="A0A1I6LX57"/>
<organism evidence="1 2">
    <name type="scientific">Yoonia litorea</name>
    <dbReference type="NCBI Taxonomy" id="1123755"/>
    <lineage>
        <taxon>Bacteria</taxon>
        <taxon>Pseudomonadati</taxon>
        <taxon>Pseudomonadota</taxon>
        <taxon>Alphaproteobacteria</taxon>
        <taxon>Rhodobacterales</taxon>
        <taxon>Paracoccaceae</taxon>
        <taxon>Yoonia</taxon>
    </lineage>
</organism>
<sequence>MMLIEVTHVSQAALPVEQFKEHLRLGKGFADDATQDGLLETHLRAALAAIEARTGKILIAREFSWVLHQWRDPAGQVLPVSPVTDVASVVLIDRHGAERTVDPDSWFLEPDQHRPTVRPLGGDLPLVPQGGQVRVVMTAGYGPDWTDLPRDLAQAVIILAGHYYDNRFAAATAVAMPEMVRALIESYRHLRLFMGGAHG</sequence>
<dbReference type="NCBIfam" id="TIGR02215">
    <property type="entry name" value="phage_chp_gp8"/>
    <property type="match status" value="1"/>
</dbReference>
<proteinExistence type="predicted"/>
<dbReference type="EMBL" id="FOZM01000001">
    <property type="protein sequence ID" value="SFS08010.1"/>
    <property type="molecule type" value="Genomic_DNA"/>
</dbReference>
<name>A0A1I6LX57_9RHOB</name>
<dbReference type="InterPro" id="IPR006450">
    <property type="entry name" value="Phage_HK97_gp6-like"/>
</dbReference>
<accession>A0A1I6LX57</accession>
<evidence type="ECO:0008006" key="3">
    <source>
        <dbReference type="Google" id="ProtNLM"/>
    </source>
</evidence>
<dbReference type="Gene3D" id="1.10.3230.30">
    <property type="entry name" value="Phage gp6-like head-tail connector protein"/>
    <property type="match status" value="1"/>
</dbReference>
<dbReference type="STRING" id="1123755.SAMN05444714_0982"/>
<dbReference type="OrthoDB" id="8478788at2"/>